<sequence length="178" mass="20202">MVVDFAGWTDVASISSYLERLVRGLDDGARERLAKLIPPEAILRLFRDLHGRFRPIVLTVDDIIEADDPMAWEECIRERKDRMTTAAIPATDGEKRRQGSVAFAEFRNVEATLRLVIATFVTQGGYMAFKGQLPNLVETAFGRIKLVNSDFYTTIDEPFALRAADNYFQSIDPDYSQY</sequence>
<gene>
    <name evidence="1" type="ORF">BGZ97_006233</name>
</gene>
<dbReference type="OrthoDB" id="2412356at2759"/>
<organism evidence="1 2">
    <name type="scientific">Linnemannia gamsii</name>
    <dbReference type="NCBI Taxonomy" id="64522"/>
    <lineage>
        <taxon>Eukaryota</taxon>
        <taxon>Fungi</taxon>
        <taxon>Fungi incertae sedis</taxon>
        <taxon>Mucoromycota</taxon>
        <taxon>Mortierellomycotina</taxon>
        <taxon>Mortierellomycetes</taxon>
        <taxon>Mortierellales</taxon>
        <taxon>Mortierellaceae</taxon>
        <taxon>Linnemannia</taxon>
    </lineage>
</organism>
<accession>A0A9P6QR49</accession>
<proteinExistence type="predicted"/>
<reference evidence="1" key="1">
    <citation type="journal article" date="2020" name="Fungal Divers.">
        <title>Resolving the Mortierellaceae phylogeny through synthesis of multi-gene phylogenetics and phylogenomics.</title>
        <authorList>
            <person name="Vandepol N."/>
            <person name="Liber J."/>
            <person name="Desiro A."/>
            <person name="Na H."/>
            <person name="Kennedy M."/>
            <person name="Barry K."/>
            <person name="Grigoriev I.V."/>
            <person name="Miller A.N."/>
            <person name="O'Donnell K."/>
            <person name="Stajich J.E."/>
            <person name="Bonito G."/>
        </authorList>
    </citation>
    <scope>NUCLEOTIDE SEQUENCE</scope>
    <source>
        <strain evidence="1">NVP60</strain>
    </source>
</reference>
<keyword evidence="2" id="KW-1185">Reference proteome</keyword>
<protein>
    <submittedName>
        <fullName evidence="1">Uncharacterized protein</fullName>
    </submittedName>
</protein>
<name>A0A9P6QR49_9FUNG</name>
<dbReference type="AlphaFoldDB" id="A0A9P6QR49"/>
<dbReference type="EMBL" id="JAAAIN010002770">
    <property type="protein sequence ID" value="KAG0290230.1"/>
    <property type="molecule type" value="Genomic_DNA"/>
</dbReference>
<dbReference type="Proteomes" id="UP000823405">
    <property type="component" value="Unassembled WGS sequence"/>
</dbReference>
<evidence type="ECO:0000313" key="2">
    <source>
        <dbReference type="Proteomes" id="UP000823405"/>
    </source>
</evidence>
<evidence type="ECO:0000313" key="1">
    <source>
        <dbReference type="EMBL" id="KAG0290230.1"/>
    </source>
</evidence>
<comment type="caution">
    <text evidence="1">The sequence shown here is derived from an EMBL/GenBank/DDBJ whole genome shotgun (WGS) entry which is preliminary data.</text>
</comment>